<proteinExistence type="predicted"/>
<dbReference type="EMBL" id="MU001880">
    <property type="protein sequence ID" value="KAF2794771.1"/>
    <property type="molecule type" value="Genomic_DNA"/>
</dbReference>
<feature type="chain" id="PRO_5025353957" description="Extracellular membrane protein CFEM domain-containing protein" evidence="1">
    <location>
        <begin position="19"/>
        <end position="170"/>
    </location>
</feature>
<organism evidence="2 3">
    <name type="scientific">Melanomma pulvis-pyrius CBS 109.77</name>
    <dbReference type="NCBI Taxonomy" id="1314802"/>
    <lineage>
        <taxon>Eukaryota</taxon>
        <taxon>Fungi</taxon>
        <taxon>Dikarya</taxon>
        <taxon>Ascomycota</taxon>
        <taxon>Pezizomycotina</taxon>
        <taxon>Dothideomycetes</taxon>
        <taxon>Pleosporomycetidae</taxon>
        <taxon>Pleosporales</taxon>
        <taxon>Melanommataceae</taxon>
        <taxon>Melanomma</taxon>
    </lineage>
</organism>
<evidence type="ECO:0000256" key="1">
    <source>
        <dbReference type="SAM" id="SignalP"/>
    </source>
</evidence>
<reference evidence="2" key="1">
    <citation type="journal article" date="2020" name="Stud. Mycol.">
        <title>101 Dothideomycetes genomes: a test case for predicting lifestyles and emergence of pathogens.</title>
        <authorList>
            <person name="Haridas S."/>
            <person name="Albert R."/>
            <person name="Binder M."/>
            <person name="Bloem J."/>
            <person name="Labutti K."/>
            <person name="Salamov A."/>
            <person name="Andreopoulos B."/>
            <person name="Baker S."/>
            <person name="Barry K."/>
            <person name="Bills G."/>
            <person name="Bluhm B."/>
            <person name="Cannon C."/>
            <person name="Castanera R."/>
            <person name="Culley D."/>
            <person name="Daum C."/>
            <person name="Ezra D."/>
            <person name="Gonzalez J."/>
            <person name="Henrissat B."/>
            <person name="Kuo A."/>
            <person name="Liang C."/>
            <person name="Lipzen A."/>
            <person name="Lutzoni F."/>
            <person name="Magnuson J."/>
            <person name="Mondo S."/>
            <person name="Nolan M."/>
            <person name="Ohm R."/>
            <person name="Pangilinan J."/>
            <person name="Park H.-J."/>
            <person name="Ramirez L."/>
            <person name="Alfaro M."/>
            <person name="Sun H."/>
            <person name="Tritt A."/>
            <person name="Yoshinaga Y."/>
            <person name="Zwiers L.-H."/>
            <person name="Turgeon B."/>
            <person name="Goodwin S."/>
            <person name="Spatafora J."/>
            <person name="Crous P."/>
            <person name="Grigoriev I."/>
        </authorList>
    </citation>
    <scope>NUCLEOTIDE SEQUENCE</scope>
    <source>
        <strain evidence="2">CBS 109.77</strain>
    </source>
</reference>
<keyword evidence="3" id="KW-1185">Reference proteome</keyword>
<dbReference type="OrthoDB" id="3662007at2759"/>
<dbReference type="Proteomes" id="UP000799757">
    <property type="component" value="Unassembled WGS sequence"/>
</dbReference>
<keyword evidence="1" id="KW-0732">Signal</keyword>
<gene>
    <name evidence="2" type="ORF">K505DRAFT_360788</name>
</gene>
<evidence type="ECO:0000313" key="2">
    <source>
        <dbReference type="EMBL" id="KAF2794771.1"/>
    </source>
</evidence>
<feature type="signal peptide" evidence="1">
    <location>
        <begin position="1"/>
        <end position="18"/>
    </location>
</feature>
<name>A0A6A6XEN3_9PLEO</name>
<accession>A0A6A6XEN3</accession>
<sequence length="170" mass="18751">MHLTMFLATAIFAILAAGQKEPPDPCKHCDDEFFSCKRSWACFFDPANCDKMCDIQVCNLPECNHKCGYTACPPKGSANVDVATAADAIEALPKTEDRKTIRDVEVNPANVVKYQDVCTECADLFNRCTKSEMCSIFNLTNCPKVCHTILCEINPKCINKCGCPDSDPKP</sequence>
<dbReference type="AlphaFoldDB" id="A0A6A6XEN3"/>
<evidence type="ECO:0000313" key="3">
    <source>
        <dbReference type="Proteomes" id="UP000799757"/>
    </source>
</evidence>
<evidence type="ECO:0008006" key="4">
    <source>
        <dbReference type="Google" id="ProtNLM"/>
    </source>
</evidence>
<protein>
    <recommendedName>
        <fullName evidence="4">Extracellular membrane protein CFEM domain-containing protein</fullName>
    </recommendedName>
</protein>